<comment type="caution">
    <text evidence="10">The sequence shown here is derived from an EMBL/GenBank/DDBJ whole genome shotgun (WGS) entry which is preliminary data.</text>
</comment>
<evidence type="ECO:0000259" key="9">
    <source>
        <dbReference type="Pfam" id="PF02223"/>
    </source>
</evidence>
<evidence type="ECO:0000256" key="3">
    <source>
        <dbReference type="ARBA" id="ARBA00022679"/>
    </source>
</evidence>
<dbReference type="InterPro" id="IPR027417">
    <property type="entry name" value="P-loop_NTPase"/>
</dbReference>
<dbReference type="SUPFAM" id="SSF52540">
    <property type="entry name" value="P-loop containing nucleoside triphosphate hydrolases"/>
    <property type="match status" value="1"/>
</dbReference>
<dbReference type="EC" id="2.7.4.9" evidence="2"/>
<evidence type="ECO:0000256" key="7">
    <source>
        <dbReference type="ARBA" id="ARBA00022840"/>
    </source>
</evidence>
<reference evidence="10" key="1">
    <citation type="submission" date="2013-08" db="EMBL/GenBank/DDBJ databases">
        <authorList>
            <person name="Mendez C."/>
            <person name="Richter M."/>
            <person name="Ferrer M."/>
            <person name="Sanchez J."/>
        </authorList>
    </citation>
    <scope>NUCLEOTIDE SEQUENCE</scope>
</reference>
<evidence type="ECO:0000256" key="1">
    <source>
        <dbReference type="ARBA" id="ARBA00009776"/>
    </source>
</evidence>
<gene>
    <name evidence="10" type="ORF">B2A_08265</name>
</gene>
<dbReference type="GO" id="GO:0006233">
    <property type="term" value="P:dTDP biosynthetic process"/>
    <property type="evidence" value="ECO:0007669"/>
    <property type="project" value="InterPro"/>
</dbReference>
<protein>
    <recommendedName>
        <fullName evidence="2">dTMP kinase</fullName>
        <ecNumber evidence="2">2.7.4.9</ecNumber>
    </recommendedName>
</protein>
<keyword evidence="6 10" id="KW-0418">Kinase</keyword>
<feature type="non-terminal residue" evidence="10">
    <location>
        <position position="1"/>
    </location>
</feature>
<name>T1B0G0_9ZZZZ</name>
<dbReference type="InterPro" id="IPR018094">
    <property type="entry name" value="Thymidylate_kinase"/>
</dbReference>
<dbReference type="AlphaFoldDB" id="T1B0G0"/>
<keyword evidence="5" id="KW-0547">Nucleotide-binding</keyword>
<evidence type="ECO:0000256" key="6">
    <source>
        <dbReference type="ARBA" id="ARBA00022777"/>
    </source>
</evidence>
<reference evidence="10" key="2">
    <citation type="journal article" date="2014" name="ISME J.">
        <title>Microbial stratification in low pH oxic and suboxic macroscopic growths along an acid mine drainage.</title>
        <authorList>
            <person name="Mendez-Garcia C."/>
            <person name="Mesa V."/>
            <person name="Sprenger R.R."/>
            <person name="Richter M."/>
            <person name="Diez M.S."/>
            <person name="Solano J."/>
            <person name="Bargiela R."/>
            <person name="Golyshina O.V."/>
            <person name="Manteca A."/>
            <person name="Ramos J.L."/>
            <person name="Gallego J.R."/>
            <person name="Llorente I."/>
            <person name="Martins Dos Santos V.A."/>
            <person name="Jensen O.N."/>
            <person name="Pelaez A.I."/>
            <person name="Sanchez J."/>
            <person name="Ferrer M."/>
        </authorList>
    </citation>
    <scope>NUCLEOTIDE SEQUENCE</scope>
</reference>
<dbReference type="Pfam" id="PF02223">
    <property type="entry name" value="Thymidylate_kin"/>
    <property type="match status" value="1"/>
</dbReference>
<dbReference type="PANTHER" id="PTHR10344">
    <property type="entry name" value="THYMIDYLATE KINASE"/>
    <property type="match status" value="1"/>
</dbReference>
<dbReference type="PANTHER" id="PTHR10344:SF4">
    <property type="entry name" value="UMP-CMP KINASE 2, MITOCHONDRIAL"/>
    <property type="match status" value="1"/>
</dbReference>
<dbReference type="EMBL" id="AUZZ01005945">
    <property type="protein sequence ID" value="EQD47845.1"/>
    <property type="molecule type" value="Genomic_DNA"/>
</dbReference>
<feature type="domain" description="Thymidylate kinase-like" evidence="9">
    <location>
        <begin position="1"/>
        <end position="101"/>
    </location>
</feature>
<accession>T1B0G0</accession>
<dbReference type="GO" id="GO:0005524">
    <property type="term" value="F:ATP binding"/>
    <property type="evidence" value="ECO:0007669"/>
    <property type="project" value="UniProtKB-KW"/>
</dbReference>
<dbReference type="CDD" id="cd01672">
    <property type="entry name" value="TMPK"/>
    <property type="match status" value="1"/>
</dbReference>
<dbReference type="Gene3D" id="3.40.50.300">
    <property type="entry name" value="P-loop containing nucleotide triphosphate hydrolases"/>
    <property type="match status" value="1"/>
</dbReference>
<dbReference type="GO" id="GO:0006235">
    <property type="term" value="P:dTTP biosynthetic process"/>
    <property type="evidence" value="ECO:0007669"/>
    <property type="project" value="TreeGrafter"/>
</dbReference>
<keyword evidence="3 10" id="KW-0808">Transferase</keyword>
<evidence type="ECO:0000256" key="2">
    <source>
        <dbReference type="ARBA" id="ARBA00012980"/>
    </source>
</evidence>
<comment type="catalytic activity">
    <reaction evidence="8">
        <text>dTMP + ATP = dTDP + ADP</text>
        <dbReference type="Rhea" id="RHEA:13517"/>
        <dbReference type="ChEBI" id="CHEBI:30616"/>
        <dbReference type="ChEBI" id="CHEBI:58369"/>
        <dbReference type="ChEBI" id="CHEBI:63528"/>
        <dbReference type="ChEBI" id="CHEBI:456216"/>
        <dbReference type="EC" id="2.7.4.9"/>
    </reaction>
</comment>
<evidence type="ECO:0000256" key="5">
    <source>
        <dbReference type="ARBA" id="ARBA00022741"/>
    </source>
</evidence>
<keyword evidence="7" id="KW-0067">ATP-binding</keyword>
<feature type="non-terminal residue" evidence="10">
    <location>
        <position position="102"/>
    </location>
</feature>
<keyword evidence="4" id="KW-0545">Nucleotide biosynthesis</keyword>
<evidence type="ECO:0000256" key="8">
    <source>
        <dbReference type="ARBA" id="ARBA00048743"/>
    </source>
</evidence>
<evidence type="ECO:0000256" key="4">
    <source>
        <dbReference type="ARBA" id="ARBA00022727"/>
    </source>
</evidence>
<organism evidence="10">
    <name type="scientific">mine drainage metagenome</name>
    <dbReference type="NCBI Taxonomy" id="410659"/>
    <lineage>
        <taxon>unclassified sequences</taxon>
        <taxon>metagenomes</taxon>
        <taxon>ecological metagenomes</taxon>
    </lineage>
</organism>
<dbReference type="GO" id="GO:0004798">
    <property type="term" value="F:dTMP kinase activity"/>
    <property type="evidence" value="ECO:0007669"/>
    <property type="project" value="UniProtKB-EC"/>
</dbReference>
<comment type="similarity">
    <text evidence="1">Belongs to the thymidylate kinase family.</text>
</comment>
<dbReference type="GO" id="GO:0006227">
    <property type="term" value="P:dUDP biosynthetic process"/>
    <property type="evidence" value="ECO:0007669"/>
    <property type="project" value="TreeGrafter"/>
</dbReference>
<proteinExistence type="inferred from homology"/>
<dbReference type="NCBIfam" id="TIGR00041">
    <property type="entry name" value="DTMP_kinase"/>
    <property type="match status" value="1"/>
</dbReference>
<dbReference type="InterPro" id="IPR039430">
    <property type="entry name" value="Thymidylate_kin-like_dom"/>
</dbReference>
<evidence type="ECO:0000313" key="10">
    <source>
        <dbReference type="EMBL" id="EQD47845.1"/>
    </source>
</evidence>
<dbReference type="GO" id="GO:0005737">
    <property type="term" value="C:cytoplasm"/>
    <property type="evidence" value="ECO:0007669"/>
    <property type="project" value="TreeGrafter"/>
</dbReference>
<sequence>KQGYTVITDRYFFSTIAYGKASGLDEDWLREVNGRFIKPDITFVFDIDPKMAITRISARRKDTHYFERLKFLQSTRTVYKRLAKEYDCHVIDGSRDIDTIKD</sequence>